<reference evidence="1" key="1">
    <citation type="submission" date="2022-07" db="EMBL/GenBank/DDBJ databases">
        <title>Genome Sequence of Phlebia brevispora.</title>
        <authorList>
            <person name="Buettner E."/>
        </authorList>
    </citation>
    <scope>NUCLEOTIDE SEQUENCE</scope>
    <source>
        <strain evidence="1">MPL23</strain>
    </source>
</reference>
<protein>
    <submittedName>
        <fullName evidence="1">Uncharacterized protein</fullName>
    </submittedName>
</protein>
<sequence>MPVDLSKPSALAKPRRPSKKDQDEDKFDSAHAREIELKRSRGEISCAECRRFDAINPSPANLARGCAALCPNGSLATGQGTRFVLAATEYLHKRIAKMNERIRQLEDALAILQARCSNEPHPLLRDDVMPTKAEQEDEDTPEVEPATSADIIDTFGTLSVSDHVNTLSGSPSESLTSRFFLLPLPVPITENDTPPSSPPVEGVSPESSRDSMTPPISGELTRFSASFPFTPIGSPTEVQELIEQYLPPWERATHLCETYLENAGWLFRGVTRQQLVVEMLPVIYRRPIPEGTRVASLDYTGPHDLALLFLVFALGSLLDLSQEPYSSEGEHYHQLARAALCLQPVLEKPSIVAIQALRLLSIYTAMSGKELRGTETTMETTWSLLALSAQLAHSIGLQSHHRSPPSFTRDYIDCKYPLLQHVDINDEVEDPEEESDEDRNDFNTWGCRFAIQCVSEVAARALAADPPSYATIMDLDRRVREFPIPREVVAILEDLKNPSEDEGPPSLTTSMERMVMSHCREVGTYLSSRPQHVRSSPAVL</sequence>
<comment type="caution">
    <text evidence="1">The sequence shown here is derived from an EMBL/GenBank/DDBJ whole genome shotgun (WGS) entry which is preliminary data.</text>
</comment>
<evidence type="ECO:0000313" key="2">
    <source>
        <dbReference type="Proteomes" id="UP001148662"/>
    </source>
</evidence>
<name>A0ACC1RMK5_9APHY</name>
<dbReference type="EMBL" id="JANHOG010002500">
    <property type="protein sequence ID" value="KAJ3522802.1"/>
    <property type="molecule type" value="Genomic_DNA"/>
</dbReference>
<organism evidence="1 2">
    <name type="scientific">Phlebia brevispora</name>
    <dbReference type="NCBI Taxonomy" id="194682"/>
    <lineage>
        <taxon>Eukaryota</taxon>
        <taxon>Fungi</taxon>
        <taxon>Dikarya</taxon>
        <taxon>Basidiomycota</taxon>
        <taxon>Agaricomycotina</taxon>
        <taxon>Agaricomycetes</taxon>
        <taxon>Polyporales</taxon>
        <taxon>Meruliaceae</taxon>
        <taxon>Phlebia</taxon>
    </lineage>
</organism>
<gene>
    <name evidence="1" type="ORF">NM688_g8822</name>
</gene>
<accession>A0ACC1RMK5</accession>
<keyword evidence="2" id="KW-1185">Reference proteome</keyword>
<proteinExistence type="predicted"/>
<dbReference type="Proteomes" id="UP001148662">
    <property type="component" value="Unassembled WGS sequence"/>
</dbReference>
<evidence type="ECO:0000313" key="1">
    <source>
        <dbReference type="EMBL" id="KAJ3522802.1"/>
    </source>
</evidence>